<dbReference type="GO" id="GO:0008381">
    <property type="term" value="F:mechanosensitive monoatomic ion channel activity"/>
    <property type="evidence" value="ECO:0007669"/>
    <property type="project" value="InterPro"/>
</dbReference>
<evidence type="ECO:0000313" key="11">
    <source>
        <dbReference type="EMBL" id="OEF98228.1"/>
    </source>
</evidence>
<dbReference type="PANTHER" id="PTHR30460:SF0">
    <property type="entry name" value="MODERATE CONDUCTANCE MECHANOSENSITIVE CHANNEL YBIO"/>
    <property type="match status" value="1"/>
</dbReference>
<evidence type="ECO:0000256" key="4">
    <source>
        <dbReference type="ARBA" id="ARBA00022692"/>
    </source>
</evidence>
<dbReference type="Proteomes" id="UP000094296">
    <property type="component" value="Unassembled WGS sequence"/>
</dbReference>
<dbReference type="InterPro" id="IPR049142">
    <property type="entry name" value="MS_channel_1st"/>
</dbReference>
<dbReference type="Pfam" id="PF21082">
    <property type="entry name" value="MS_channel_3rd"/>
    <property type="match status" value="1"/>
</dbReference>
<evidence type="ECO:0000256" key="6">
    <source>
        <dbReference type="ARBA" id="ARBA00023136"/>
    </source>
</evidence>
<proteinExistence type="inferred from homology"/>
<name>A0A1E5G4X1_9FIRM</name>
<dbReference type="InterPro" id="IPR006685">
    <property type="entry name" value="MscS_channel_2nd"/>
</dbReference>
<comment type="similarity">
    <text evidence="2">Belongs to the MscS (TC 1.A.23) family.</text>
</comment>
<comment type="subcellular location">
    <subcellularLocation>
        <location evidence="1">Cell membrane</location>
        <topology evidence="1">Multi-pass membrane protein</topology>
    </subcellularLocation>
</comment>
<evidence type="ECO:0000313" key="12">
    <source>
        <dbReference type="Proteomes" id="UP000094296"/>
    </source>
</evidence>
<feature type="domain" description="Mechanosensitive ion channel transmembrane helices 2/3" evidence="10">
    <location>
        <begin position="95"/>
        <end position="134"/>
    </location>
</feature>
<dbReference type="InterPro" id="IPR011014">
    <property type="entry name" value="MscS_channel_TM-2"/>
</dbReference>
<reference evidence="11 12" key="1">
    <citation type="submission" date="2016-09" db="EMBL/GenBank/DDBJ databases">
        <title>Draft genome sequence for the type strain of Desulfuribacillus alkaliarsenatis AHT28, an obligately anaerobic, sulfidogenic bacterium isolated from Russian soda lake sediments.</title>
        <authorList>
            <person name="Abin C.A."/>
            <person name="Hollibaugh J.T."/>
        </authorList>
    </citation>
    <scope>NUCLEOTIDE SEQUENCE [LARGE SCALE GENOMIC DNA]</scope>
    <source>
        <strain evidence="11 12">AHT28</strain>
    </source>
</reference>
<dbReference type="PANTHER" id="PTHR30460">
    <property type="entry name" value="MODERATE CONDUCTANCE MECHANOSENSITIVE CHANNEL YBIO"/>
    <property type="match status" value="1"/>
</dbReference>
<keyword evidence="12" id="KW-1185">Reference proteome</keyword>
<feature type="transmembrane region" description="Helical" evidence="7">
    <location>
        <begin position="29"/>
        <end position="51"/>
    </location>
</feature>
<comment type="caution">
    <text evidence="11">The sequence shown here is derived from an EMBL/GenBank/DDBJ whole genome shotgun (WGS) entry which is preliminary data.</text>
</comment>
<organism evidence="11 12">
    <name type="scientific">Desulfuribacillus alkaliarsenatis</name>
    <dbReference type="NCBI Taxonomy" id="766136"/>
    <lineage>
        <taxon>Bacteria</taxon>
        <taxon>Bacillati</taxon>
        <taxon>Bacillota</taxon>
        <taxon>Desulfuribacillia</taxon>
        <taxon>Desulfuribacillales</taxon>
        <taxon>Desulfuribacillaceae</taxon>
        <taxon>Desulfuribacillus</taxon>
    </lineage>
</organism>
<dbReference type="InterPro" id="IPR023408">
    <property type="entry name" value="MscS_beta-dom_sf"/>
</dbReference>
<keyword evidence="4 7" id="KW-0812">Transmembrane</keyword>
<dbReference type="Pfam" id="PF21088">
    <property type="entry name" value="MS_channel_1st"/>
    <property type="match status" value="1"/>
</dbReference>
<sequence>MLSGKGEIVLDLLDELWISTYQYFSNAEMWINIFTIAIKIIVIIVGARIIVRVARRTIEELLKKRERALEKLPNRDILSVDDRRANTICNLLSNIVGYVVYFIMGLMILSQFFVVTPILAGAGVIGLAVGFGAQSLVKDVITGFFILFEDQFAVGDFVKIGNYQGTIMDFGLRVTKIKNWTGEIYIIPNGSIGEVTNLSKADSVAAVDISIAYEENIGHVKAVLEPLLVMIAEETEEITGEAKVLGVQDLGDSDVVLRITATCKPVTHWGVARMLRERIKAEFDSKGIEIPYPRLVTYRRAEG</sequence>
<accession>A0A1E5G4X1</accession>
<dbReference type="InterPro" id="IPR045276">
    <property type="entry name" value="YbiO_bact"/>
</dbReference>
<evidence type="ECO:0000256" key="2">
    <source>
        <dbReference type="ARBA" id="ARBA00008017"/>
    </source>
</evidence>
<gene>
    <name evidence="11" type="ORF">BHF68_00650</name>
</gene>
<feature type="transmembrane region" description="Helical" evidence="7">
    <location>
        <begin position="118"/>
        <end position="137"/>
    </location>
</feature>
<feature type="transmembrane region" description="Helical" evidence="7">
    <location>
        <begin position="91"/>
        <end position="112"/>
    </location>
</feature>
<evidence type="ECO:0000256" key="7">
    <source>
        <dbReference type="SAM" id="Phobius"/>
    </source>
</evidence>
<dbReference type="EMBL" id="MIJE01000001">
    <property type="protein sequence ID" value="OEF98228.1"/>
    <property type="molecule type" value="Genomic_DNA"/>
</dbReference>
<evidence type="ECO:0000256" key="3">
    <source>
        <dbReference type="ARBA" id="ARBA00022475"/>
    </source>
</evidence>
<keyword evidence="3" id="KW-1003">Cell membrane</keyword>
<keyword evidence="6 7" id="KW-0472">Membrane</keyword>
<feature type="domain" description="Mechanosensitive ion channel MscS" evidence="8">
    <location>
        <begin position="136"/>
        <end position="200"/>
    </location>
</feature>
<evidence type="ECO:0000256" key="1">
    <source>
        <dbReference type="ARBA" id="ARBA00004651"/>
    </source>
</evidence>
<dbReference type="InterPro" id="IPR049278">
    <property type="entry name" value="MS_channel_C"/>
</dbReference>
<dbReference type="SUPFAM" id="SSF50182">
    <property type="entry name" value="Sm-like ribonucleoproteins"/>
    <property type="match status" value="1"/>
</dbReference>
<evidence type="ECO:0000256" key="5">
    <source>
        <dbReference type="ARBA" id="ARBA00022989"/>
    </source>
</evidence>
<dbReference type="GO" id="GO:0005886">
    <property type="term" value="C:plasma membrane"/>
    <property type="evidence" value="ECO:0007669"/>
    <property type="project" value="UniProtKB-SubCell"/>
</dbReference>
<feature type="domain" description="Mechanosensitive ion channel MscS C-terminal" evidence="9">
    <location>
        <begin position="207"/>
        <end position="290"/>
    </location>
</feature>
<dbReference type="FunFam" id="2.30.30.60:FF:000001">
    <property type="entry name" value="MscS Mechanosensitive ion channel"/>
    <property type="match status" value="1"/>
</dbReference>
<dbReference type="Pfam" id="PF00924">
    <property type="entry name" value="MS_channel_2nd"/>
    <property type="match status" value="1"/>
</dbReference>
<dbReference type="Gene3D" id="2.30.30.60">
    <property type="match status" value="1"/>
</dbReference>
<dbReference type="FunFam" id="1.10.287.1260:FF:000005">
    <property type="entry name" value="Mechanosensitive ion channel family protein"/>
    <property type="match status" value="1"/>
</dbReference>
<dbReference type="Gene3D" id="1.10.287.1260">
    <property type="match status" value="1"/>
</dbReference>
<dbReference type="AlphaFoldDB" id="A0A1E5G4X1"/>
<evidence type="ECO:0000259" key="9">
    <source>
        <dbReference type="Pfam" id="PF21082"/>
    </source>
</evidence>
<dbReference type="SUPFAM" id="SSF82861">
    <property type="entry name" value="Mechanosensitive channel protein MscS (YggB), transmembrane region"/>
    <property type="match status" value="1"/>
</dbReference>
<dbReference type="Gene3D" id="3.30.70.100">
    <property type="match status" value="1"/>
</dbReference>
<protein>
    <submittedName>
        <fullName evidence="11">Mechanosensitive ion channel protein MscS</fullName>
    </submittedName>
</protein>
<keyword evidence="5 7" id="KW-1133">Transmembrane helix</keyword>
<dbReference type="InterPro" id="IPR011066">
    <property type="entry name" value="MscS_channel_C_sf"/>
</dbReference>
<evidence type="ECO:0000259" key="8">
    <source>
        <dbReference type="Pfam" id="PF00924"/>
    </source>
</evidence>
<evidence type="ECO:0000259" key="10">
    <source>
        <dbReference type="Pfam" id="PF21088"/>
    </source>
</evidence>
<dbReference type="InterPro" id="IPR010920">
    <property type="entry name" value="LSM_dom_sf"/>
</dbReference>
<dbReference type="SUPFAM" id="SSF82689">
    <property type="entry name" value="Mechanosensitive channel protein MscS (YggB), C-terminal domain"/>
    <property type="match status" value="1"/>
</dbReference>
<dbReference type="STRING" id="766136.BHF68_00650"/>